<sequence length="400" mass="40805">MSNVTNATTTLAALSTASPTMSVLPTAAASGASWNSVLSNVGTNPVQFTAPCGEDLLIDNFEVVAARGGRRGGEGVGCGRVPLGSSPTVAPRVWRPVSAFLTLLPPLPASQTRSWTAPAPTFEHKRSNALWGDWGIDGGNFTIDPTTETLTITPAPIADPFPPNATYNPNTVPTFNYFYTQFTNQRLTFDKACANLTPFDAVIMNVSAPTGFDFNITLTQRLKGDCNTRTFGENLAAAVEAEGPALSRSRLKLTALTYQVITIPFSDMATDLSGHPFNLAWNKDMTWVNLKGANANDSLILGNGVTLRGRSCTAVANATASTVAPTGAATPAASGAAVAPNGAATAPTAGAVPSTSANATVADAGTATATPTSAHSGAAASFAVTVSAAAIAVLAAVCLA</sequence>
<keyword evidence="1" id="KW-1133">Transmembrane helix</keyword>
<dbReference type="OrthoDB" id="2107553at2759"/>
<gene>
    <name evidence="2" type="ORF">BDK51DRAFT_47933</name>
</gene>
<keyword evidence="3" id="KW-1185">Reference proteome</keyword>
<keyword evidence="1" id="KW-0472">Membrane</keyword>
<protein>
    <submittedName>
        <fullName evidence="2">Uncharacterized protein</fullName>
    </submittedName>
</protein>
<evidence type="ECO:0000313" key="3">
    <source>
        <dbReference type="Proteomes" id="UP000269721"/>
    </source>
</evidence>
<dbReference type="EMBL" id="KZ999010">
    <property type="protein sequence ID" value="RKO85510.1"/>
    <property type="molecule type" value="Genomic_DNA"/>
</dbReference>
<evidence type="ECO:0000313" key="2">
    <source>
        <dbReference type="EMBL" id="RKO85510.1"/>
    </source>
</evidence>
<organism evidence="2 3">
    <name type="scientific">Blyttiomyces helicus</name>
    <dbReference type="NCBI Taxonomy" id="388810"/>
    <lineage>
        <taxon>Eukaryota</taxon>
        <taxon>Fungi</taxon>
        <taxon>Fungi incertae sedis</taxon>
        <taxon>Chytridiomycota</taxon>
        <taxon>Chytridiomycota incertae sedis</taxon>
        <taxon>Chytridiomycetes</taxon>
        <taxon>Chytridiomycetes incertae sedis</taxon>
        <taxon>Blyttiomyces</taxon>
    </lineage>
</organism>
<proteinExistence type="predicted"/>
<feature type="transmembrane region" description="Helical" evidence="1">
    <location>
        <begin position="378"/>
        <end position="399"/>
    </location>
</feature>
<dbReference type="Proteomes" id="UP000269721">
    <property type="component" value="Unassembled WGS sequence"/>
</dbReference>
<accession>A0A4P9W4A2</accession>
<name>A0A4P9W4A2_9FUNG</name>
<reference evidence="3" key="1">
    <citation type="journal article" date="2018" name="Nat. Microbiol.">
        <title>Leveraging single-cell genomics to expand the fungal tree of life.</title>
        <authorList>
            <person name="Ahrendt S.R."/>
            <person name="Quandt C.A."/>
            <person name="Ciobanu D."/>
            <person name="Clum A."/>
            <person name="Salamov A."/>
            <person name="Andreopoulos B."/>
            <person name="Cheng J.F."/>
            <person name="Woyke T."/>
            <person name="Pelin A."/>
            <person name="Henrissat B."/>
            <person name="Reynolds N.K."/>
            <person name="Benny G.L."/>
            <person name="Smith M.E."/>
            <person name="James T.Y."/>
            <person name="Grigoriev I.V."/>
        </authorList>
    </citation>
    <scope>NUCLEOTIDE SEQUENCE [LARGE SCALE GENOMIC DNA]</scope>
</reference>
<keyword evidence="1" id="KW-0812">Transmembrane</keyword>
<dbReference type="AlphaFoldDB" id="A0A4P9W4A2"/>
<evidence type="ECO:0000256" key="1">
    <source>
        <dbReference type="SAM" id="Phobius"/>
    </source>
</evidence>